<sequence>MVSFAGAATEVPSSAHASSRMRITGSYGAADRRPSVDNGPPTSAQGSTHRLPAPRISNRARRRPLIRLSTDPTAAVKATRVSEPLPPYLSLRIGVLYVVRCSCTRQLNPAS</sequence>
<comment type="caution">
    <text evidence="2">The sequence shown here is derived from an EMBL/GenBank/DDBJ whole genome shotgun (WGS) entry which is preliminary data.</text>
</comment>
<dbReference type="EMBL" id="BGZK01001700">
    <property type="protein sequence ID" value="GBP84822.1"/>
    <property type="molecule type" value="Genomic_DNA"/>
</dbReference>
<proteinExistence type="predicted"/>
<gene>
    <name evidence="2" type="ORF">EVAR_32721_1</name>
</gene>
<dbReference type="Proteomes" id="UP000299102">
    <property type="component" value="Unassembled WGS sequence"/>
</dbReference>
<evidence type="ECO:0000256" key="1">
    <source>
        <dbReference type="SAM" id="MobiDB-lite"/>
    </source>
</evidence>
<evidence type="ECO:0000313" key="3">
    <source>
        <dbReference type="Proteomes" id="UP000299102"/>
    </source>
</evidence>
<accession>A0A4C1ZBV5</accession>
<feature type="region of interest" description="Disordered" evidence="1">
    <location>
        <begin position="1"/>
        <end position="73"/>
    </location>
</feature>
<dbReference type="AlphaFoldDB" id="A0A4C1ZBV5"/>
<keyword evidence="3" id="KW-1185">Reference proteome</keyword>
<protein>
    <submittedName>
        <fullName evidence="2">Uncharacterized protein</fullName>
    </submittedName>
</protein>
<reference evidence="2 3" key="1">
    <citation type="journal article" date="2019" name="Commun. Biol.">
        <title>The bagworm genome reveals a unique fibroin gene that provides high tensile strength.</title>
        <authorList>
            <person name="Kono N."/>
            <person name="Nakamura H."/>
            <person name="Ohtoshi R."/>
            <person name="Tomita M."/>
            <person name="Numata K."/>
            <person name="Arakawa K."/>
        </authorList>
    </citation>
    <scope>NUCLEOTIDE SEQUENCE [LARGE SCALE GENOMIC DNA]</scope>
</reference>
<evidence type="ECO:0000313" key="2">
    <source>
        <dbReference type="EMBL" id="GBP84822.1"/>
    </source>
</evidence>
<organism evidence="2 3">
    <name type="scientific">Eumeta variegata</name>
    <name type="common">Bagworm moth</name>
    <name type="synonym">Eumeta japonica</name>
    <dbReference type="NCBI Taxonomy" id="151549"/>
    <lineage>
        <taxon>Eukaryota</taxon>
        <taxon>Metazoa</taxon>
        <taxon>Ecdysozoa</taxon>
        <taxon>Arthropoda</taxon>
        <taxon>Hexapoda</taxon>
        <taxon>Insecta</taxon>
        <taxon>Pterygota</taxon>
        <taxon>Neoptera</taxon>
        <taxon>Endopterygota</taxon>
        <taxon>Lepidoptera</taxon>
        <taxon>Glossata</taxon>
        <taxon>Ditrysia</taxon>
        <taxon>Tineoidea</taxon>
        <taxon>Psychidae</taxon>
        <taxon>Oiketicinae</taxon>
        <taxon>Eumeta</taxon>
    </lineage>
</organism>
<name>A0A4C1ZBV5_EUMVA</name>